<keyword evidence="3" id="KW-1185">Reference proteome</keyword>
<gene>
    <name evidence="2" type="ORF">SAMN06295967_101252</name>
</gene>
<protein>
    <submittedName>
        <fullName evidence="2">Uncharacterized protein</fullName>
    </submittedName>
</protein>
<evidence type="ECO:0000256" key="1">
    <source>
        <dbReference type="SAM" id="Phobius"/>
    </source>
</evidence>
<organism evidence="2 3">
    <name type="scientific">Belliella buryatensis</name>
    <dbReference type="NCBI Taxonomy" id="1500549"/>
    <lineage>
        <taxon>Bacteria</taxon>
        <taxon>Pseudomonadati</taxon>
        <taxon>Bacteroidota</taxon>
        <taxon>Cytophagia</taxon>
        <taxon>Cytophagales</taxon>
        <taxon>Cyclobacteriaceae</taxon>
        <taxon>Belliella</taxon>
    </lineage>
</organism>
<name>A0A239ALB8_9BACT</name>
<dbReference type="AlphaFoldDB" id="A0A239ALB8"/>
<keyword evidence="1" id="KW-0472">Membrane</keyword>
<dbReference type="EMBL" id="FZOK01000001">
    <property type="protein sequence ID" value="SNR96457.1"/>
    <property type="molecule type" value="Genomic_DNA"/>
</dbReference>
<proteinExistence type="predicted"/>
<evidence type="ECO:0000313" key="3">
    <source>
        <dbReference type="Proteomes" id="UP000198480"/>
    </source>
</evidence>
<sequence>MKARGELVIGYWLIGGMGIGVGKLGALTDYTDYADFFMLMIGGFSHWGIGGLELESWKVGGSHRLRGSSLREVNARIFYLDD</sequence>
<evidence type="ECO:0000313" key="2">
    <source>
        <dbReference type="EMBL" id="SNR96457.1"/>
    </source>
</evidence>
<feature type="transmembrane region" description="Helical" evidence="1">
    <location>
        <begin position="7"/>
        <end position="27"/>
    </location>
</feature>
<keyword evidence="1" id="KW-0812">Transmembrane</keyword>
<dbReference type="Proteomes" id="UP000198480">
    <property type="component" value="Unassembled WGS sequence"/>
</dbReference>
<reference evidence="3" key="1">
    <citation type="submission" date="2017-06" db="EMBL/GenBank/DDBJ databases">
        <authorList>
            <person name="Varghese N."/>
            <person name="Submissions S."/>
        </authorList>
    </citation>
    <scope>NUCLEOTIDE SEQUENCE [LARGE SCALE GENOMIC DNA]</scope>
    <source>
        <strain evidence="3">5C</strain>
    </source>
</reference>
<accession>A0A239ALB8</accession>
<keyword evidence="1" id="KW-1133">Transmembrane helix</keyword>